<name>A0A9W7TDJ8_TRIRA</name>
<protein>
    <submittedName>
        <fullName evidence="1">Uncharacterized protein</fullName>
    </submittedName>
</protein>
<evidence type="ECO:0000313" key="1">
    <source>
        <dbReference type="EMBL" id="KAI7795230.1"/>
    </source>
</evidence>
<reference evidence="1" key="1">
    <citation type="submission" date="2021-02" db="EMBL/GenBank/DDBJ databases">
        <title>Comparative genomics reveals that relaxation of natural selection precedes convergent phenotypic evolution of cavefish.</title>
        <authorList>
            <person name="Peng Z."/>
        </authorList>
    </citation>
    <scope>NUCLEOTIDE SEQUENCE</scope>
    <source>
        <tissue evidence="1">Muscle</tissue>
    </source>
</reference>
<sequence length="178" mass="20744">MEFTKSLAHLPQIRLDDVQRLADKFSLTTRSKLEKGYKFFVEQYLFDYEENDRPHHHRRRQVRSSRGKVTFKVKDEDCIEPEREDLQLKHHQTLLSAHNQRVLATEELQKACVREATLPLGVVPLGKVVHKGCNPSLVMVFFRLDSRLKAKRFGKAISLRKPDCDYAFNALGVQQNIN</sequence>
<organism evidence="1 2">
    <name type="scientific">Triplophysa rosa</name>
    <name type="common">Cave loach</name>
    <dbReference type="NCBI Taxonomy" id="992332"/>
    <lineage>
        <taxon>Eukaryota</taxon>
        <taxon>Metazoa</taxon>
        <taxon>Chordata</taxon>
        <taxon>Craniata</taxon>
        <taxon>Vertebrata</taxon>
        <taxon>Euteleostomi</taxon>
        <taxon>Actinopterygii</taxon>
        <taxon>Neopterygii</taxon>
        <taxon>Teleostei</taxon>
        <taxon>Ostariophysi</taxon>
        <taxon>Cypriniformes</taxon>
        <taxon>Nemacheilidae</taxon>
        <taxon>Triplophysa</taxon>
    </lineage>
</organism>
<evidence type="ECO:0000313" key="2">
    <source>
        <dbReference type="Proteomes" id="UP001059041"/>
    </source>
</evidence>
<proteinExistence type="predicted"/>
<dbReference type="EMBL" id="JAFHDT010000020">
    <property type="protein sequence ID" value="KAI7795230.1"/>
    <property type="molecule type" value="Genomic_DNA"/>
</dbReference>
<dbReference type="Proteomes" id="UP001059041">
    <property type="component" value="Linkage Group LG20"/>
</dbReference>
<dbReference type="AlphaFoldDB" id="A0A9W7TDJ8"/>
<accession>A0A9W7TDJ8</accession>
<gene>
    <name evidence="1" type="ORF">IRJ41_012213</name>
</gene>
<comment type="caution">
    <text evidence="1">The sequence shown here is derived from an EMBL/GenBank/DDBJ whole genome shotgun (WGS) entry which is preliminary data.</text>
</comment>
<keyword evidence="2" id="KW-1185">Reference proteome</keyword>